<dbReference type="OrthoDB" id="5694214at2"/>
<feature type="domain" description="RagB/SusD" evidence="6">
    <location>
        <begin position="338"/>
        <end position="632"/>
    </location>
</feature>
<dbReference type="SUPFAM" id="SSF48452">
    <property type="entry name" value="TPR-like"/>
    <property type="match status" value="1"/>
</dbReference>
<proteinExistence type="inferred from homology"/>
<dbReference type="PROSITE" id="PS51257">
    <property type="entry name" value="PROKAR_LIPOPROTEIN"/>
    <property type="match status" value="1"/>
</dbReference>
<organism evidence="8 9">
    <name type="scientific">Pararcticibacter amylolyticus</name>
    <dbReference type="NCBI Taxonomy" id="2173175"/>
    <lineage>
        <taxon>Bacteria</taxon>
        <taxon>Pseudomonadati</taxon>
        <taxon>Bacteroidota</taxon>
        <taxon>Sphingobacteriia</taxon>
        <taxon>Sphingobacteriales</taxon>
        <taxon>Sphingobacteriaceae</taxon>
        <taxon>Pararcticibacter</taxon>
    </lineage>
</organism>
<evidence type="ECO:0000259" key="6">
    <source>
        <dbReference type="Pfam" id="PF07980"/>
    </source>
</evidence>
<evidence type="ECO:0000256" key="5">
    <source>
        <dbReference type="ARBA" id="ARBA00023237"/>
    </source>
</evidence>
<evidence type="ECO:0000256" key="2">
    <source>
        <dbReference type="ARBA" id="ARBA00006275"/>
    </source>
</evidence>
<evidence type="ECO:0000256" key="3">
    <source>
        <dbReference type="ARBA" id="ARBA00022729"/>
    </source>
</evidence>
<dbReference type="InterPro" id="IPR012944">
    <property type="entry name" value="SusD_RagB_dom"/>
</dbReference>
<protein>
    <submittedName>
        <fullName evidence="8">RagB/SusD family nutrient uptake outer membrane protein</fullName>
    </submittedName>
</protein>
<keyword evidence="5" id="KW-0998">Cell outer membrane</keyword>
<dbReference type="RefSeq" id="WP_109418127.1">
    <property type="nucleotide sequence ID" value="NZ_QEAS01000027.1"/>
</dbReference>
<gene>
    <name evidence="8" type="ORF">DDR33_22880</name>
</gene>
<evidence type="ECO:0000313" key="9">
    <source>
        <dbReference type="Proteomes" id="UP000245647"/>
    </source>
</evidence>
<sequence>MEKRSNLNISLFAGLLLLIMATSCTKDFLQKPKGGAVTVDTIFHTKDQARFAVARMYSWCVRSYLPQGSTDLARPEILTDALYIITPGYDWTNAGINAPSFKKGNMGANSNVDYGWGAGRDAAVTGGAFGWHYKGIRQANLVLKNIDMVVDADQGWKDDVKGQAIFCRALQHYELFRHYGGIPILPNALAGDGNINIRRSSVQSVVDSVVKWCDQAAGLLPVTRPSSDYGMITRLAALALKSRILLYAASPLYNTPDNLKSVISAARFGDQRDTVLCYPGYDKERWKKAYEAAWDVIQNASAAGVGIYNTGKAQTDIGTDNYAGLGDYEAVWNVYANKELILVSTRNQNGDDWGENLTAWGKFLSSKVGAWEWGAKNNMPIEFMQLYEKRDGTKFTLPSSGNDLPVDIRNFNLDPRFYQTVAYDGMFFRSASGGKYGTIPFYKAGDGFPEGALSKSDVGPDGYALDVYKFVARVDNGNWNHFAWPVFRLAEFYLSYAEALNEYNNGPNTDAYKYLNEIRSRAGMPDKSGLDYQGFQAAVQNERTIELAYEGHRYNDLLRWLKAHTVLNTELRGIATTARKGADGSLKRSWTIVPFMTQVFPVKYYYLPFVSSEVSKKYLGDGVSWNGQNPGW</sequence>
<dbReference type="Pfam" id="PF07980">
    <property type="entry name" value="SusD_RagB"/>
    <property type="match status" value="1"/>
</dbReference>
<dbReference type="GO" id="GO:0009279">
    <property type="term" value="C:cell outer membrane"/>
    <property type="evidence" value="ECO:0007669"/>
    <property type="project" value="UniProtKB-SubCell"/>
</dbReference>
<evidence type="ECO:0000313" key="8">
    <source>
        <dbReference type="EMBL" id="PWG78321.1"/>
    </source>
</evidence>
<dbReference type="EMBL" id="QEAS01000027">
    <property type="protein sequence ID" value="PWG78321.1"/>
    <property type="molecule type" value="Genomic_DNA"/>
</dbReference>
<dbReference type="InterPro" id="IPR011990">
    <property type="entry name" value="TPR-like_helical_dom_sf"/>
</dbReference>
<reference evidence="8 9" key="1">
    <citation type="submission" date="2018-04" db="EMBL/GenBank/DDBJ databases">
        <title>Pedobacter chongqingensis sp. nov., isolated from a rottenly hemp rope.</title>
        <authorList>
            <person name="Cai Y."/>
        </authorList>
    </citation>
    <scope>NUCLEOTIDE SEQUENCE [LARGE SCALE GENOMIC DNA]</scope>
    <source>
        <strain evidence="8 9">FJ4-8</strain>
    </source>
</reference>
<dbReference type="Pfam" id="PF14322">
    <property type="entry name" value="SusD-like_3"/>
    <property type="match status" value="1"/>
</dbReference>
<comment type="subcellular location">
    <subcellularLocation>
        <location evidence="1">Cell outer membrane</location>
    </subcellularLocation>
</comment>
<feature type="domain" description="SusD-like N-terminal" evidence="7">
    <location>
        <begin position="129"/>
        <end position="246"/>
    </location>
</feature>
<comment type="caution">
    <text evidence="8">The sequence shown here is derived from an EMBL/GenBank/DDBJ whole genome shotgun (WGS) entry which is preliminary data.</text>
</comment>
<name>A0A2U2PAA1_9SPHI</name>
<evidence type="ECO:0000256" key="1">
    <source>
        <dbReference type="ARBA" id="ARBA00004442"/>
    </source>
</evidence>
<evidence type="ECO:0000259" key="7">
    <source>
        <dbReference type="Pfam" id="PF14322"/>
    </source>
</evidence>
<keyword evidence="9" id="KW-1185">Reference proteome</keyword>
<dbReference type="InterPro" id="IPR033985">
    <property type="entry name" value="SusD-like_N"/>
</dbReference>
<evidence type="ECO:0000256" key="4">
    <source>
        <dbReference type="ARBA" id="ARBA00023136"/>
    </source>
</evidence>
<dbReference type="Gene3D" id="1.25.40.390">
    <property type="match status" value="1"/>
</dbReference>
<dbReference type="AlphaFoldDB" id="A0A2U2PAA1"/>
<comment type="similarity">
    <text evidence="2">Belongs to the SusD family.</text>
</comment>
<accession>A0A2U2PAA1</accession>
<keyword evidence="4" id="KW-0472">Membrane</keyword>
<keyword evidence="3" id="KW-0732">Signal</keyword>
<dbReference type="Proteomes" id="UP000245647">
    <property type="component" value="Unassembled WGS sequence"/>
</dbReference>